<accession>A6GH46</accession>
<dbReference type="PANTHER" id="PTHR13285:SF23">
    <property type="entry name" value="TEICHOIC ACID D-ALANYLTRANSFERASE"/>
    <property type="match status" value="1"/>
</dbReference>
<keyword evidence="4 9" id="KW-0808">Transferase</keyword>
<evidence type="ECO:0000256" key="1">
    <source>
        <dbReference type="ARBA" id="ARBA00004651"/>
    </source>
</evidence>
<gene>
    <name evidence="11" type="ORF">PPSIR1_14340</name>
</gene>
<comment type="caution">
    <text evidence="11">The sequence shown here is derived from an EMBL/GenBank/DDBJ whole genome shotgun (WGS) entry which is preliminary data.</text>
</comment>
<dbReference type="PIRSF" id="PIRSF500217">
    <property type="entry name" value="AlgI"/>
    <property type="match status" value="1"/>
</dbReference>
<keyword evidence="8 9" id="KW-0012">Acyltransferase</keyword>
<evidence type="ECO:0000313" key="12">
    <source>
        <dbReference type="Proteomes" id="UP000005801"/>
    </source>
</evidence>
<keyword evidence="12" id="KW-1185">Reference proteome</keyword>
<feature type="transmembrane region" description="Helical" evidence="10">
    <location>
        <begin position="314"/>
        <end position="331"/>
    </location>
</feature>
<keyword evidence="7 9" id="KW-0472">Membrane</keyword>
<evidence type="ECO:0000256" key="2">
    <source>
        <dbReference type="ARBA" id="ARBA00010323"/>
    </source>
</evidence>
<dbReference type="OrthoDB" id="139172at2"/>
<dbReference type="RefSeq" id="WP_006976034.1">
    <property type="nucleotide sequence ID" value="NZ_ABCS01000114.1"/>
</dbReference>
<keyword evidence="3 9" id="KW-1003">Cell membrane</keyword>
<organism evidence="11 12">
    <name type="scientific">Plesiocystis pacifica SIR-1</name>
    <dbReference type="NCBI Taxonomy" id="391625"/>
    <lineage>
        <taxon>Bacteria</taxon>
        <taxon>Pseudomonadati</taxon>
        <taxon>Myxococcota</taxon>
        <taxon>Polyangia</taxon>
        <taxon>Nannocystales</taxon>
        <taxon>Nannocystaceae</taxon>
        <taxon>Plesiocystis</taxon>
    </lineage>
</organism>
<evidence type="ECO:0000256" key="5">
    <source>
        <dbReference type="ARBA" id="ARBA00022692"/>
    </source>
</evidence>
<dbReference type="GO" id="GO:0042121">
    <property type="term" value="P:alginic acid biosynthetic process"/>
    <property type="evidence" value="ECO:0007669"/>
    <property type="project" value="InterPro"/>
</dbReference>
<sequence length="520" mass="57364">MTFTTLTFGLFLALVFALYWSSARLGAGRRGQNLVLLVASYLFYGWWDPRFCGLLLASSVVDFVLARAIAAQPTPRSGRAKLLVGISCALNLGLLALFKYFGFFVASAAAALESLGLQANLPSLTLILPVGISFYTFQTLGYTVDVYRGRAEVCDSLLDYLAYVSLFPQLVAGPIERADRLLPQLRRARSFDPAAARDGARQMLWGLAKKIILADHLGEFVEQVYAGPVVHASGPVLMAATLAFAFQIYCDFSAYSDIAIGCARLLGLDLVRNFAHPYFSQSPAEFWRRWHMSLSTWFRDYVYVPLGGSRRGPARLWLALMVTFTLSGLWHGANWTFVAWGAVNGLFVGVAARAFQGSEAPRLGPRDVPPSPTAQASVGAGLAVLGRMLGTFALVCATWVLFRAADLPQAVGIFRHMALDSWTLRAWAELQHHGEFLAAFGPLLALFVVAEWWTRDREHPLRDPGFDPRGLRAGAGAVEPGRGLWSDTLRPLRWLGYTALLWLTIYLMPDEPGTFIYFQF</sequence>
<keyword evidence="5 10" id="KW-0812">Transmembrane</keyword>
<dbReference type="Pfam" id="PF03062">
    <property type="entry name" value="MBOAT"/>
    <property type="match status" value="1"/>
</dbReference>
<proteinExistence type="inferred from homology"/>
<dbReference type="Proteomes" id="UP000005801">
    <property type="component" value="Unassembled WGS sequence"/>
</dbReference>
<dbReference type="InterPro" id="IPR024194">
    <property type="entry name" value="Ac/AlaTfrase_AlgI/DltB"/>
</dbReference>
<dbReference type="InterPro" id="IPR028362">
    <property type="entry name" value="AlgI"/>
</dbReference>
<dbReference type="EMBL" id="ABCS01000114">
    <property type="protein sequence ID" value="EDM74824.1"/>
    <property type="molecule type" value="Genomic_DNA"/>
</dbReference>
<comment type="subcellular location">
    <subcellularLocation>
        <location evidence="1">Cell membrane</location>
        <topology evidence="1">Multi-pass membrane protein</topology>
    </subcellularLocation>
</comment>
<name>A6GH46_9BACT</name>
<evidence type="ECO:0000256" key="4">
    <source>
        <dbReference type="ARBA" id="ARBA00022679"/>
    </source>
</evidence>
<feature type="transmembrane region" description="Helical" evidence="10">
    <location>
        <begin position="82"/>
        <end position="101"/>
    </location>
</feature>
<evidence type="ECO:0000256" key="3">
    <source>
        <dbReference type="ARBA" id="ARBA00022475"/>
    </source>
</evidence>
<dbReference type="GO" id="GO:0016746">
    <property type="term" value="F:acyltransferase activity"/>
    <property type="evidence" value="ECO:0007669"/>
    <property type="project" value="UniProtKB-KW"/>
</dbReference>
<evidence type="ECO:0000256" key="8">
    <source>
        <dbReference type="ARBA" id="ARBA00023315"/>
    </source>
</evidence>
<feature type="transmembrane region" description="Helical" evidence="10">
    <location>
        <begin position="376"/>
        <end position="402"/>
    </location>
</feature>
<evidence type="ECO:0000256" key="10">
    <source>
        <dbReference type="SAM" id="Phobius"/>
    </source>
</evidence>
<dbReference type="GO" id="GO:0005886">
    <property type="term" value="C:plasma membrane"/>
    <property type="evidence" value="ECO:0007669"/>
    <property type="project" value="UniProtKB-SubCell"/>
</dbReference>
<evidence type="ECO:0000313" key="11">
    <source>
        <dbReference type="EMBL" id="EDM74824.1"/>
    </source>
</evidence>
<dbReference type="InterPro" id="IPR004299">
    <property type="entry name" value="MBOAT_fam"/>
</dbReference>
<keyword evidence="6 10" id="KW-1133">Transmembrane helix</keyword>
<dbReference type="InterPro" id="IPR051085">
    <property type="entry name" value="MB_O-acyltransferase"/>
</dbReference>
<feature type="transmembrane region" description="Helical" evidence="10">
    <location>
        <begin position="47"/>
        <end position="70"/>
    </location>
</feature>
<evidence type="ECO:0000256" key="6">
    <source>
        <dbReference type="ARBA" id="ARBA00022989"/>
    </source>
</evidence>
<dbReference type="STRING" id="391625.PPSIR1_14340"/>
<reference evidence="11 12" key="1">
    <citation type="submission" date="2007-06" db="EMBL/GenBank/DDBJ databases">
        <authorList>
            <person name="Shimkets L."/>
            <person name="Ferriera S."/>
            <person name="Johnson J."/>
            <person name="Kravitz S."/>
            <person name="Beeson K."/>
            <person name="Sutton G."/>
            <person name="Rogers Y.-H."/>
            <person name="Friedman R."/>
            <person name="Frazier M."/>
            <person name="Venter J.C."/>
        </authorList>
    </citation>
    <scope>NUCLEOTIDE SEQUENCE [LARGE SCALE GENOMIC DNA]</scope>
    <source>
        <strain evidence="11 12">SIR-1</strain>
    </source>
</reference>
<dbReference type="AlphaFoldDB" id="A6GH46"/>
<evidence type="ECO:0000256" key="7">
    <source>
        <dbReference type="ARBA" id="ARBA00023136"/>
    </source>
</evidence>
<protein>
    <submittedName>
        <fullName evidence="11">Alginate o-acetyltransferase algI</fullName>
    </submittedName>
</protein>
<dbReference type="eggNOG" id="COG1696">
    <property type="taxonomic scope" value="Bacteria"/>
</dbReference>
<comment type="similarity">
    <text evidence="2 9">Belongs to the membrane-bound acyltransferase family.</text>
</comment>
<dbReference type="PANTHER" id="PTHR13285">
    <property type="entry name" value="ACYLTRANSFERASE"/>
    <property type="match status" value="1"/>
</dbReference>
<feature type="transmembrane region" description="Helical" evidence="10">
    <location>
        <begin position="121"/>
        <end position="140"/>
    </location>
</feature>
<evidence type="ECO:0000256" key="9">
    <source>
        <dbReference type="PIRNR" id="PIRNR016636"/>
    </source>
</evidence>
<dbReference type="PIRSF" id="PIRSF016636">
    <property type="entry name" value="AlgI_DltB"/>
    <property type="match status" value="1"/>
</dbReference>